<comment type="caution">
    <text evidence="11">The sequence shown here is derived from an EMBL/GenBank/DDBJ whole genome shotgun (WGS) entry which is preliminary data.</text>
</comment>
<sequence length="436" mass="47947">MARAAPPAVPPPPPGPPPRGSLGLHRAFLRSPLGLLRLGQLAVGAAFWLTVAAHRYEGAAHFALFAAVLVWLLTLGLFGLSALGRWELVPWFGSRWLLTNLVHDLVLGVGLCTAAAGIMGHKAGQKSYCNLPGYSQRCLYGAYLGAAVCGAVAACLYLFSGLYCLARRCRDQPAWYSVLALLILLPALLGYLQETCRVRPSERELLRRKHHSVRREDLRKVQLSRQEALSQVKCFLIQLEGFLSGLCCSCEAVYRVLYWENPAVSSQFYGALLGSVCILYLLPLCWVMAILNSTLFLGNSQFYQVIKELKASVEQSLGSKPLESTPEPVKPLPTDAPPDRTPTPTSTEDLTPGSVEEAEEAEPDEEFKDAIEEDDEASQCSADFDLSLPDNGFMSKNDVIRSKVSRLTERLRKRYPSNNFARMAVLSRGPTVDDFS</sequence>
<dbReference type="Proteomes" id="UP000198323">
    <property type="component" value="Unassembled WGS sequence"/>
</dbReference>
<dbReference type="GO" id="GO:0048011">
    <property type="term" value="P:neurotrophin TRK receptor signaling pathway"/>
    <property type="evidence" value="ECO:0007669"/>
    <property type="project" value="TreeGrafter"/>
</dbReference>
<evidence type="ECO:0000256" key="2">
    <source>
        <dbReference type="ARBA" id="ARBA00004608"/>
    </source>
</evidence>
<comment type="subcellular location">
    <subcellularLocation>
        <location evidence="2">Endosome membrane</location>
    </subcellularLocation>
    <subcellularLocation>
        <location evidence="1">Membrane</location>
        <topology evidence="1">Multi-pass membrane protein</topology>
    </subcellularLocation>
</comment>
<feature type="transmembrane region" description="Helical" evidence="9">
    <location>
        <begin position="62"/>
        <end position="84"/>
    </location>
</feature>
<organism evidence="11 12">
    <name type="scientific">Callipepla squamata</name>
    <name type="common">Scaled quail</name>
    <dbReference type="NCBI Taxonomy" id="9009"/>
    <lineage>
        <taxon>Eukaryota</taxon>
        <taxon>Metazoa</taxon>
        <taxon>Chordata</taxon>
        <taxon>Craniata</taxon>
        <taxon>Vertebrata</taxon>
        <taxon>Euteleostomi</taxon>
        <taxon>Archelosauria</taxon>
        <taxon>Archosauria</taxon>
        <taxon>Dinosauria</taxon>
        <taxon>Saurischia</taxon>
        <taxon>Theropoda</taxon>
        <taxon>Coelurosauria</taxon>
        <taxon>Aves</taxon>
        <taxon>Neognathae</taxon>
        <taxon>Galloanserae</taxon>
        <taxon>Galliformes</taxon>
        <taxon>Odontophoridae</taxon>
        <taxon>Callipepla</taxon>
    </lineage>
</organism>
<evidence type="ECO:0000256" key="1">
    <source>
        <dbReference type="ARBA" id="ARBA00004141"/>
    </source>
</evidence>
<evidence type="ECO:0000259" key="10">
    <source>
        <dbReference type="PROSITE" id="PS51225"/>
    </source>
</evidence>
<evidence type="ECO:0000256" key="8">
    <source>
        <dbReference type="SAM" id="MobiDB-lite"/>
    </source>
</evidence>
<feature type="compositionally biased region" description="Pro residues" evidence="8">
    <location>
        <begin position="7"/>
        <end position="19"/>
    </location>
</feature>
<feature type="transmembrane region" description="Helical" evidence="9">
    <location>
        <begin position="96"/>
        <end position="120"/>
    </location>
</feature>
<protein>
    <recommendedName>
        <fullName evidence="10">MARVEL domain-containing protein</fullName>
    </recommendedName>
</protein>
<keyword evidence="5 9" id="KW-1133">Transmembrane helix</keyword>
<feature type="compositionally biased region" description="Pro residues" evidence="8">
    <location>
        <begin position="328"/>
        <end position="341"/>
    </location>
</feature>
<dbReference type="GO" id="GO:0010008">
    <property type="term" value="C:endosome membrane"/>
    <property type="evidence" value="ECO:0007669"/>
    <property type="project" value="UniProtKB-SubCell"/>
</dbReference>
<dbReference type="Pfam" id="PF01284">
    <property type="entry name" value="MARVEL"/>
    <property type="match status" value="1"/>
</dbReference>
<dbReference type="InterPro" id="IPR008253">
    <property type="entry name" value="Marvel"/>
</dbReference>
<feature type="compositionally biased region" description="Acidic residues" evidence="8">
    <location>
        <begin position="356"/>
        <end position="377"/>
    </location>
</feature>
<keyword evidence="3 7" id="KW-0812">Transmembrane</keyword>
<evidence type="ECO:0000256" key="7">
    <source>
        <dbReference type="PROSITE-ProRule" id="PRU00581"/>
    </source>
</evidence>
<evidence type="ECO:0000313" key="12">
    <source>
        <dbReference type="Proteomes" id="UP000198323"/>
    </source>
</evidence>
<dbReference type="AlphaFoldDB" id="A0A226NI37"/>
<dbReference type="GO" id="GO:0071782">
    <property type="term" value="C:endoplasmic reticulum tubular network"/>
    <property type="evidence" value="ECO:0007669"/>
    <property type="project" value="TreeGrafter"/>
</dbReference>
<dbReference type="OrthoDB" id="5975347at2759"/>
<dbReference type="InterPro" id="IPR042405">
    <property type="entry name" value="Protrudin"/>
</dbReference>
<accession>A0A226NI37</accession>
<dbReference type="PANTHER" id="PTHR14543">
    <property type="entry name" value="PROTRUDIN"/>
    <property type="match status" value="1"/>
</dbReference>
<reference evidence="11 12" key="1">
    <citation type="submission" date="2016-07" db="EMBL/GenBank/DDBJ databases">
        <title>Disparate Historic Effective Population Sizes Predicted by Modern Levels of Genome Diversity for the Scaled Quail (Callipepla squamata) and the Northern Bobwhite (Colinus virginianus): Inferences from First and Second Generation Draft Genome Assemblies for Sympatric New World Quail.</title>
        <authorList>
            <person name="Oldeschulte D.L."/>
            <person name="Halley Y.A."/>
            <person name="Bhattarai E.K."/>
            <person name="Brashear W.A."/>
            <person name="Hill J."/>
            <person name="Metz R.P."/>
            <person name="Johnson C.D."/>
            <person name="Rollins D."/>
            <person name="Peterson M.J."/>
            <person name="Bickhart D.M."/>
            <person name="Decker J.E."/>
            <person name="Seabury C.M."/>
        </authorList>
    </citation>
    <scope>NUCLEOTIDE SEQUENCE [LARGE SCALE GENOMIC DNA]</scope>
    <source>
        <strain evidence="11 12">Texas</strain>
        <tissue evidence="11">Leg muscle</tissue>
    </source>
</reference>
<keyword evidence="12" id="KW-1185">Reference proteome</keyword>
<feature type="domain" description="MARVEL" evidence="10">
    <location>
        <begin position="28"/>
        <end position="169"/>
    </location>
</feature>
<evidence type="ECO:0000256" key="5">
    <source>
        <dbReference type="ARBA" id="ARBA00022989"/>
    </source>
</evidence>
<keyword evidence="6 7" id="KW-0472">Membrane</keyword>
<feature type="transmembrane region" description="Helical" evidence="9">
    <location>
        <begin position="173"/>
        <end position="192"/>
    </location>
</feature>
<evidence type="ECO:0000256" key="9">
    <source>
        <dbReference type="SAM" id="Phobius"/>
    </source>
</evidence>
<evidence type="ECO:0000256" key="6">
    <source>
        <dbReference type="ARBA" id="ARBA00023136"/>
    </source>
</evidence>
<dbReference type="PROSITE" id="PS51225">
    <property type="entry name" value="MARVEL"/>
    <property type="match status" value="1"/>
</dbReference>
<dbReference type="GO" id="GO:0071787">
    <property type="term" value="P:endoplasmic reticulum tubular network formation"/>
    <property type="evidence" value="ECO:0007669"/>
    <property type="project" value="InterPro"/>
</dbReference>
<dbReference type="GO" id="GO:0045773">
    <property type="term" value="P:positive regulation of axon extension"/>
    <property type="evidence" value="ECO:0007669"/>
    <property type="project" value="TreeGrafter"/>
</dbReference>
<evidence type="ECO:0000256" key="3">
    <source>
        <dbReference type="ARBA" id="ARBA00022692"/>
    </source>
</evidence>
<keyword evidence="4" id="KW-0967">Endosome</keyword>
<feature type="region of interest" description="Disordered" evidence="8">
    <location>
        <begin position="1"/>
        <end position="21"/>
    </location>
</feature>
<feature type="transmembrane region" description="Helical" evidence="9">
    <location>
        <begin position="268"/>
        <end position="291"/>
    </location>
</feature>
<dbReference type="EMBL" id="MCFN01000040">
    <property type="protein sequence ID" value="OXB67355.1"/>
    <property type="molecule type" value="Genomic_DNA"/>
</dbReference>
<feature type="transmembrane region" description="Helical" evidence="9">
    <location>
        <begin position="35"/>
        <end position="56"/>
    </location>
</feature>
<proteinExistence type="predicted"/>
<dbReference type="PANTHER" id="PTHR14543:SF1">
    <property type="entry name" value="PROTRUDIN"/>
    <property type="match status" value="1"/>
</dbReference>
<feature type="region of interest" description="Disordered" evidence="8">
    <location>
        <begin position="317"/>
        <end position="379"/>
    </location>
</feature>
<feature type="transmembrane region" description="Helical" evidence="9">
    <location>
        <begin position="140"/>
        <end position="166"/>
    </location>
</feature>
<dbReference type="GO" id="GO:0016192">
    <property type="term" value="P:vesicle-mediated transport"/>
    <property type="evidence" value="ECO:0007669"/>
    <property type="project" value="InterPro"/>
</dbReference>
<dbReference type="GO" id="GO:0032584">
    <property type="term" value="C:growth cone membrane"/>
    <property type="evidence" value="ECO:0007669"/>
    <property type="project" value="TreeGrafter"/>
</dbReference>
<dbReference type="GO" id="GO:0031175">
    <property type="term" value="P:neuron projection development"/>
    <property type="evidence" value="ECO:0007669"/>
    <property type="project" value="TreeGrafter"/>
</dbReference>
<evidence type="ECO:0000313" key="11">
    <source>
        <dbReference type="EMBL" id="OXB67355.1"/>
    </source>
</evidence>
<name>A0A226NI37_CALSU</name>
<dbReference type="GO" id="GO:0072659">
    <property type="term" value="P:protein localization to plasma membrane"/>
    <property type="evidence" value="ECO:0007669"/>
    <property type="project" value="InterPro"/>
</dbReference>
<gene>
    <name evidence="11" type="ORF">ASZ78_010913</name>
</gene>
<evidence type="ECO:0000256" key="4">
    <source>
        <dbReference type="ARBA" id="ARBA00022753"/>
    </source>
</evidence>